<dbReference type="STRING" id="439292.Bsel_2304"/>
<dbReference type="EMBL" id="CP001791">
    <property type="protein sequence ID" value="ADH99807.1"/>
    <property type="molecule type" value="Genomic_DNA"/>
</dbReference>
<evidence type="ECO:0000313" key="1">
    <source>
        <dbReference type="EMBL" id="ADH99807.1"/>
    </source>
</evidence>
<organism evidence="1 2">
    <name type="scientific">Bacillus selenitireducens (strain ATCC 700615 / DSM 15326 / MLS10)</name>
    <dbReference type="NCBI Taxonomy" id="439292"/>
    <lineage>
        <taxon>Bacteria</taxon>
        <taxon>Bacillati</taxon>
        <taxon>Bacillota</taxon>
        <taxon>Bacilli</taxon>
        <taxon>Bacillales</taxon>
        <taxon>Bacillaceae</taxon>
        <taxon>Salisediminibacterium</taxon>
    </lineage>
</organism>
<reference evidence="1" key="1">
    <citation type="submission" date="2009-10" db="EMBL/GenBank/DDBJ databases">
        <title>Complete sequence of Bacillus selenitireducens MLS10.</title>
        <authorList>
            <consortium name="US DOE Joint Genome Institute"/>
            <person name="Lucas S."/>
            <person name="Copeland A."/>
            <person name="Lapidus A."/>
            <person name="Glavina del Rio T."/>
            <person name="Dalin E."/>
            <person name="Tice H."/>
            <person name="Bruce D."/>
            <person name="Goodwin L."/>
            <person name="Pitluck S."/>
            <person name="Sims D."/>
            <person name="Brettin T."/>
            <person name="Detter J.C."/>
            <person name="Han C."/>
            <person name="Larimer F."/>
            <person name="Land M."/>
            <person name="Hauser L."/>
            <person name="Kyrpides N."/>
            <person name="Ovchinnikova G."/>
            <person name="Stolz J."/>
        </authorList>
    </citation>
    <scope>NUCLEOTIDE SEQUENCE [LARGE SCALE GENOMIC DNA]</scope>
    <source>
        <strain evidence="1">MLS10</strain>
    </source>
</reference>
<proteinExistence type="predicted"/>
<gene>
    <name evidence="1" type="ordered locus">Bsel_2304</name>
</gene>
<protein>
    <submittedName>
        <fullName evidence="1">Uncharacterized protein</fullName>
    </submittedName>
</protein>
<dbReference type="HOGENOM" id="CLU_1451733_0_0_9"/>
<dbReference type="AlphaFoldDB" id="D6XW53"/>
<dbReference type="Proteomes" id="UP000000271">
    <property type="component" value="Chromosome"/>
</dbReference>
<accession>D6XW53</accession>
<name>D6XW53_BACIE</name>
<evidence type="ECO:0000313" key="2">
    <source>
        <dbReference type="Proteomes" id="UP000000271"/>
    </source>
</evidence>
<dbReference type="KEGG" id="bse:Bsel_2304"/>
<keyword evidence="2" id="KW-1185">Reference proteome</keyword>
<dbReference type="RefSeq" id="WP_013173229.1">
    <property type="nucleotide sequence ID" value="NC_014219.1"/>
</dbReference>
<dbReference type="OrthoDB" id="2940341at2"/>
<sequence>MNQHKTVLLLPLAVMVLLFVFGYMQFTTDEAISHLDLQEHTTLNSIADGDRQSVEWQWERYPEGTLFGDDYIEIAFPEGVEVEEAYVELTSRNEVIYSVRDWFETGDNRIAIPFPNRMIEQDLYGPSGEVIVTFNEEVPDQISVYYVHTWMDVDVSKSDGPSLEERFEDAGMINYWRIGE</sequence>